<evidence type="ECO:0000313" key="14">
    <source>
        <dbReference type="EMBL" id="VAX09297.1"/>
    </source>
</evidence>
<dbReference type="NCBIfam" id="NF003740">
    <property type="entry name" value="PRK05337.1"/>
    <property type="match status" value="1"/>
</dbReference>
<dbReference type="InterPro" id="IPR022956">
    <property type="entry name" value="Beta_hexosaminidase_bac"/>
</dbReference>
<dbReference type="EC" id="3.2.1.52" evidence="3"/>
<evidence type="ECO:0000256" key="6">
    <source>
        <dbReference type="ARBA" id="ARBA00022801"/>
    </source>
</evidence>
<evidence type="ECO:0000256" key="11">
    <source>
        <dbReference type="ARBA" id="ARBA00023316"/>
    </source>
</evidence>
<comment type="pathway">
    <text evidence="12">Cell wall biogenesis; peptidoglycan recycling.</text>
</comment>
<keyword evidence="10" id="KW-0131">Cell cycle</keyword>
<evidence type="ECO:0000256" key="5">
    <source>
        <dbReference type="ARBA" id="ARBA00022618"/>
    </source>
</evidence>
<organism evidence="14">
    <name type="scientific">hydrothermal vent metagenome</name>
    <dbReference type="NCBI Taxonomy" id="652676"/>
    <lineage>
        <taxon>unclassified sequences</taxon>
        <taxon>metagenomes</taxon>
        <taxon>ecological metagenomes</taxon>
    </lineage>
</organism>
<feature type="domain" description="Glycoside hydrolase family 3 N-terminal" evidence="13">
    <location>
        <begin position="10"/>
        <end position="290"/>
    </location>
</feature>
<keyword evidence="11" id="KW-0961">Cell wall biogenesis/degradation</keyword>
<evidence type="ECO:0000256" key="12">
    <source>
        <dbReference type="ARBA" id="ARBA00037880"/>
    </source>
</evidence>
<dbReference type="PANTHER" id="PTHR30480">
    <property type="entry name" value="BETA-HEXOSAMINIDASE-RELATED"/>
    <property type="match status" value="1"/>
</dbReference>
<evidence type="ECO:0000256" key="9">
    <source>
        <dbReference type="ARBA" id="ARBA00023295"/>
    </source>
</evidence>
<dbReference type="InterPro" id="IPR036962">
    <property type="entry name" value="Glyco_hydro_3_N_sf"/>
</dbReference>
<evidence type="ECO:0000256" key="7">
    <source>
        <dbReference type="ARBA" id="ARBA00022960"/>
    </source>
</evidence>
<keyword evidence="7" id="KW-0133">Cell shape</keyword>
<comment type="similarity">
    <text evidence="2">Belongs to the glycosyl hydrolase 3 family.</text>
</comment>
<dbReference type="InterPro" id="IPR050226">
    <property type="entry name" value="NagZ_Beta-hexosaminidase"/>
</dbReference>
<evidence type="ECO:0000256" key="4">
    <source>
        <dbReference type="ARBA" id="ARBA00022490"/>
    </source>
</evidence>
<dbReference type="PANTHER" id="PTHR30480:SF13">
    <property type="entry name" value="BETA-HEXOSAMINIDASE"/>
    <property type="match status" value="1"/>
</dbReference>
<evidence type="ECO:0000256" key="3">
    <source>
        <dbReference type="ARBA" id="ARBA00012663"/>
    </source>
</evidence>
<dbReference type="GO" id="GO:0005975">
    <property type="term" value="P:carbohydrate metabolic process"/>
    <property type="evidence" value="ECO:0007669"/>
    <property type="project" value="InterPro"/>
</dbReference>
<name>A0A3B1BXD6_9ZZZZ</name>
<comment type="catalytic activity">
    <reaction evidence="1">
        <text>Hydrolysis of terminal non-reducing N-acetyl-D-hexosamine residues in N-acetyl-beta-D-hexosaminides.</text>
        <dbReference type="EC" id="3.2.1.52"/>
    </reaction>
</comment>
<dbReference type="GO" id="GO:0009252">
    <property type="term" value="P:peptidoglycan biosynthetic process"/>
    <property type="evidence" value="ECO:0007669"/>
    <property type="project" value="UniProtKB-KW"/>
</dbReference>
<dbReference type="GO" id="GO:0051301">
    <property type="term" value="P:cell division"/>
    <property type="evidence" value="ECO:0007669"/>
    <property type="project" value="UniProtKB-KW"/>
</dbReference>
<dbReference type="Pfam" id="PF00933">
    <property type="entry name" value="Glyco_hydro_3"/>
    <property type="match status" value="1"/>
</dbReference>
<dbReference type="InterPro" id="IPR001764">
    <property type="entry name" value="Glyco_hydro_3_N"/>
</dbReference>
<gene>
    <name evidence="14" type="ORF">MNBD_GAMMA25-2361</name>
</gene>
<evidence type="ECO:0000256" key="2">
    <source>
        <dbReference type="ARBA" id="ARBA00005336"/>
    </source>
</evidence>
<dbReference type="AlphaFoldDB" id="A0A3B1BXD6"/>
<evidence type="ECO:0000259" key="13">
    <source>
        <dbReference type="Pfam" id="PF00933"/>
    </source>
</evidence>
<keyword evidence="8" id="KW-0573">Peptidoglycan synthesis</keyword>
<dbReference type="GO" id="GO:0008360">
    <property type="term" value="P:regulation of cell shape"/>
    <property type="evidence" value="ECO:0007669"/>
    <property type="project" value="UniProtKB-KW"/>
</dbReference>
<dbReference type="GO" id="GO:0009254">
    <property type="term" value="P:peptidoglycan turnover"/>
    <property type="evidence" value="ECO:0007669"/>
    <property type="project" value="TreeGrafter"/>
</dbReference>
<dbReference type="FunFam" id="3.20.20.300:FF:000001">
    <property type="entry name" value="Beta-hexosaminidase"/>
    <property type="match status" value="1"/>
</dbReference>
<keyword evidence="4" id="KW-0963">Cytoplasm</keyword>
<dbReference type="GO" id="GO:0004563">
    <property type="term" value="F:beta-N-acetylhexosaminidase activity"/>
    <property type="evidence" value="ECO:0007669"/>
    <property type="project" value="UniProtKB-EC"/>
</dbReference>
<dbReference type="HAMAP" id="MF_00364">
    <property type="entry name" value="NagZ"/>
    <property type="match status" value="1"/>
</dbReference>
<keyword evidence="5" id="KW-0132">Cell division</keyword>
<dbReference type="Gene3D" id="3.20.20.300">
    <property type="entry name" value="Glycoside hydrolase, family 3, N-terminal domain"/>
    <property type="match status" value="1"/>
</dbReference>
<accession>A0A3B1BXD6</accession>
<evidence type="ECO:0000256" key="1">
    <source>
        <dbReference type="ARBA" id="ARBA00001231"/>
    </source>
</evidence>
<reference evidence="14" key="1">
    <citation type="submission" date="2018-06" db="EMBL/GenBank/DDBJ databases">
        <authorList>
            <person name="Zhirakovskaya E."/>
        </authorList>
    </citation>
    <scope>NUCLEOTIDE SEQUENCE</scope>
</reference>
<dbReference type="InterPro" id="IPR017853">
    <property type="entry name" value="GH"/>
</dbReference>
<dbReference type="InterPro" id="IPR019800">
    <property type="entry name" value="Glyco_hydro_3_AS"/>
</dbReference>
<keyword evidence="6 14" id="KW-0378">Hydrolase</keyword>
<proteinExistence type="inferred from homology"/>
<protein>
    <recommendedName>
        <fullName evidence="3">beta-N-acetylhexosaminidase</fullName>
        <ecNumber evidence="3">3.2.1.52</ecNumber>
    </recommendedName>
</protein>
<keyword evidence="9 14" id="KW-0326">Glycosidase</keyword>
<dbReference type="EMBL" id="UOFY01000034">
    <property type="protein sequence ID" value="VAX09297.1"/>
    <property type="molecule type" value="Genomic_DNA"/>
</dbReference>
<dbReference type="GO" id="GO:0071555">
    <property type="term" value="P:cell wall organization"/>
    <property type="evidence" value="ECO:0007669"/>
    <property type="project" value="UniProtKB-KW"/>
</dbReference>
<sequence length="343" mass="37949">MLDIGAETLSAEDRALLLHPLVGGVILFSRNYTDVDQLLELVQSIHALRDPKLLVAVDHEGGRVQRFRDGFTRLPAVAHFGQLHDTDTNKARKLAKTAGWLMAIELRAHAIDFSFAPVLDVDHGISDVIGDRAFHHDPAVVVELAHAYIEGMHDAGMPATGKHFPGHGGVSADSHLAIPVDTREYNDIYAHDILSFKRMIHHGLAAVMPAHVIYEKVDPQPAGFSPFWLKEVLRTRLGFQGVIFSDDLNMEGASVAGESYAARARSALDAGCDMALICNNRPGAIDIIENLGEWNDPVAHLRLARMHGRNEIDRTHLYSSQKWKQAAELMTRYQDDPGLELNF</sequence>
<dbReference type="SUPFAM" id="SSF51445">
    <property type="entry name" value="(Trans)glycosidases"/>
    <property type="match status" value="1"/>
</dbReference>
<evidence type="ECO:0000256" key="8">
    <source>
        <dbReference type="ARBA" id="ARBA00022984"/>
    </source>
</evidence>
<evidence type="ECO:0000256" key="10">
    <source>
        <dbReference type="ARBA" id="ARBA00023306"/>
    </source>
</evidence>
<dbReference type="PROSITE" id="PS00775">
    <property type="entry name" value="GLYCOSYL_HYDROL_F3"/>
    <property type="match status" value="1"/>
</dbReference>